<sequence length="117" mass="13593">MGELMAMMIQVLVLYDLLGIYTTSVNLGFNKSKPIYSHKVTCYRKTTNYQLLQPYKKIVLHKSFKQKNSEIHPQNQELLLSSILFKQQRIQLATTKTTGHHIESHKQTAIEYNGNRP</sequence>
<organism evidence="1 2">
    <name type="scientific">Prunus persica</name>
    <name type="common">Peach</name>
    <name type="synonym">Amygdalus persica</name>
    <dbReference type="NCBI Taxonomy" id="3760"/>
    <lineage>
        <taxon>Eukaryota</taxon>
        <taxon>Viridiplantae</taxon>
        <taxon>Streptophyta</taxon>
        <taxon>Embryophyta</taxon>
        <taxon>Tracheophyta</taxon>
        <taxon>Spermatophyta</taxon>
        <taxon>Magnoliopsida</taxon>
        <taxon>eudicotyledons</taxon>
        <taxon>Gunneridae</taxon>
        <taxon>Pentapetalae</taxon>
        <taxon>rosids</taxon>
        <taxon>fabids</taxon>
        <taxon>Rosales</taxon>
        <taxon>Rosaceae</taxon>
        <taxon>Amygdaloideae</taxon>
        <taxon>Amygdaleae</taxon>
        <taxon>Prunus</taxon>
    </lineage>
</organism>
<dbReference type="AlphaFoldDB" id="M5X160"/>
<gene>
    <name evidence="1" type="ORF">PRUPE_2G110000</name>
</gene>
<dbReference type="HOGENOM" id="CLU_2088981_0_0_1"/>
<evidence type="ECO:0000313" key="1">
    <source>
        <dbReference type="EMBL" id="ONI22143.1"/>
    </source>
</evidence>
<name>M5X160_PRUPE</name>
<proteinExistence type="predicted"/>
<protein>
    <submittedName>
        <fullName evidence="1">Uncharacterized protein</fullName>
    </submittedName>
</protein>
<keyword evidence="2" id="KW-1185">Reference proteome</keyword>
<reference evidence="1 2" key="1">
    <citation type="journal article" date="2013" name="Nat. Genet.">
        <title>The high-quality draft genome of peach (Prunus persica) identifies unique patterns of genetic diversity, domestication and genome evolution.</title>
        <authorList>
            <consortium name="International Peach Genome Initiative"/>
            <person name="Verde I."/>
            <person name="Abbott A.G."/>
            <person name="Scalabrin S."/>
            <person name="Jung S."/>
            <person name="Shu S."/>
            <person name="Marroni F."/>
            <person name="Zhebentyayeva T."/>
            <person name="Dettori M.T."/>
            <person name="Grimwood J."/>
            <person name="Cattonaro F."/>
            <person name="Zuccolo A."/>
            <person name="Rossini L."/>
            <person name="Jenkins J."/>
            <person name="Vendramin E."/>
            <person name="Meisel L.A."/>
            <person name="Decroocq V."/>
            <person name="Sosinski B."/>
            <person name="Prochnik S."/>
            <person name="Mitros T."/>
            <person name="Policriti A."/>
            <person name="Cipriani G."/>
            <person name="Dondini L."/>
            <person name="Ficklin S."/>
            <person name="Goodstein D.M."/>
            <person name="Xuan P."/>
            <person name="Del Fabbro C."/>
            <person name="Aramini V."/>
            <person name="Copetti D."/>
            <person name="Gonzalez S."/>
            <person name="Horner D.S."/>
            <person name="Falchi R."/>
            <person name="Lucas S."/>
            <person name="Mica E."/>
            <person name="Maldonado J."/>
            <person name="Lazzari B."/>
            <person name="Bielenberg D."/>
            <person name="Pirona R."/>
            <person name="Miculan M."/>
            <person name="Barakat A."/>
            <person name="Testolin R."/>
            <person name="Stella A."/>
            <person name="Tartarini S."/>
            <person name="Tonutti P."/>
            <person name="Arus P."/>
            <person name="Orellana A."/>
            <person name="Wells C."/>
            <person name="Main D."/>
            <person name="Vizzotto G."/>
            <person name="Silva H."/>
            <person name="Salamini F."/>
            <person name="Schmutz J."/>
            <person name="Morgante M."/>
            <person name="Rokhsar D.S."/>
        </authorList>
    </citation>
    <scope>NUCLEOTIDE SEQUENCE [LARGE SCALE GENOMIC DNA]</scope>
    <source>
        <strain evidence="2">cv. Nemared</strain>
    </source>
</reference>
<evidence type="ECO:0000313" key="2">
    <source>
        <dbReference type="Proteomes" id="UP000006882"/>
    </source>
</evidence>
<dbReference type="Gramene" id="ONI22143">
    <property type="protein sequence ID" value="ONI22143"/>
    <property type="gene ID" value="PRUPE_2G110000"/>
</dbReference>
<accession>M5X160</accession>
<dbReference type="Proteomes" id="UP000006882">
    <property type="component" value="Chromosome G2"/>
</dbReference>
<dbReference type="EMBL" id="CM007652">
    <property type="protein sequence ID" value="ONI22143.1"/>
    <property type="molecule type" value="Genomic_DNA"/>
</dbReference>